<name>A0A2P7BVQ4_9HYPH</name>
<dbReference type="OrthoDB" id="9795242at2"/>
<evidence type="ECO:0000256" key="1">
    <source>
        <dbReference type="ARBA" id="ARBA00023015"/>
    </source>
</evidence>
<dbReference type="SUPFAM" id="SSF48498">
    <property type="entry name" value="Tetracyclin repressor-like, C-terminal domain"/>
    <property type="match status" value="1"/>
</dbReference>
<keyword evidence="7" id="KW-1185">Reference proteome</keyword>
<dbReference type="PROSITE" id="PS50977">
    <property type="entry name" value="HTH_TETR_2"/>
    <property type="match status" value="1"/>
</dbReference>
<keyword evidence="1" id="KW-0805">Transcription regulation</keyword>
<sequence length="195" mass="21655">MGRPREFDADDALQTALELFWRKGYEGTSITDLTDGMGITKPSLYGTFGNKEELFRMALERYEQNYMAFFWSALEQPDARTVAFDILRGFVNAQTEECNPGGCLVVNAARACSDAALEIHKTIVERIQVGQKALARRFERAKREGDLPPDSNPEDLARFIMTVAQGTAVQASSGAGRDEVYRLVDIAMKSFPGSN</sequence>
<feature type="domain" description="HTH tetR-type" evidence="5">
    <location>
        <begin position="6"/>
        <end position="66"/>
    </location>
</feature>
<dbReference type="Pfam" id="PF00440">
    <property type="entry name" value="TetR_N"/>
    <property type="match status" value="1"/>
</dbReference>
<dbReference type="InterPro" id="IPR009057">
    <property type="entry name" value="Homeodomain-like_sf"/>
</dbReference>
<evidence type="ECO:0000259" key="5">
    <source>
        <dbReference type="PROSITE" id="PS50977"/>
    </source>
</evidence>
<dbReference type="AlphaFoldDB" id="A0A2P7BVQ4"/>
<keyword evidence="2 4" id="KW-0238">DNA-binding</keyword>
<reference evidence="7" key="1">
    <citation type="submission" date="2017-11" db="EMBL/GenBank/DDBJ databases">
        <authorList>
            <person name="Kuznetsova I."/>
            <person name="Sazanova A."/>
            <person name="Chirak E."/>
            <person name="Safronova V."/>
            <person name="Willems A."/>
        </authorList>
    </citation>
    <scope>NUCLEOTIDE SEQUENCE [LARGE SCALE GENOMIC DNA]</scope>
    <source>
        <strain evidence="7">STM 196</strain>
    </source>
</reference>
<dbReference type="EMBL" id="PGGO01000001">
    <property type="protein sequence ID" value="PSH70512.1"/>
    <property type="molecule type" value="Genomic_DNA"/>
</dbReference>
<protein>
    <submittedName>
        <fullName evidence="6">TetR family transcriptional regulator</fullName>
    </submittedName>
</protein>
<dbReference type="InterPro" id="IPR011075">
    <property type="entry name" value="TetR_C"/>
</dbReference>
<accession>A0A2P7BVQ4</accession>
<keyword evidence="3" id="KW-0804">Transcription</keyword>
<dbReference type="PANTHER" id="PTHR47506:SF1">
    <property type="entry name" value="HTH-TYPE TRANSCRIPTIONAL REGULATOR YJDC"/>
    <property type="match status" value="1"/>
</dbReference>
<dbReference type="SUPFAM" id="SSF46689">
    <property type="entry name" value="Homeodomain-like"/>
    <property type="match status" value="1"/>
</dbReference>
<dbReference type="RefSeq" id="WP_106708954.1">
    <property type="nucleotide sequence ID" value="NZ_PGGO01000001.1"/>
</dbReference>
<dbReference type="InterPro" id="IPR036271">
    <property type="entry name" value="Tet_transcr_reg_TetR-rel_C_sf"/>
</dbReference>
<evidence type="ECO:0000256" key="2">
    <source>
        <dbReference type="ARBA" id="ARBA00023125"/>
    </source>
</evidence>
<dbReference type="Gene3D" id="1.10.10.60">
    <property type="entry name" value="Homeodomain-like"/>
    <property type="match status" value="1"/>
</dbReference>
<organism evidence="6 7">
    <name type="scientific">Phyllobacterium brassicacearum</name>
    <dbReference type="NCBI Taxonomy" id="314235"/>
    <lineage>
        <taxon>Bacteria</taxon>
        <taxon>Pseudomonadati</taxon>
        <taxon>Pseudomonadota</taxon>
        <taxon>Alphaproteobacteria</taxon>
        <taxon>Hyphomicrobiales</taxon>
        <taxon>Phyllobacteriaceae</taxon>
        <taxon>Phyllobacterium</taxon>
    </lineage>
</organism>
<dbReference type="Gene3D" id="1.10.357.10">
    <property type="entry name" value="Tetracycline Repressor, domain 2"/>
    <property type="match status" value="1"/>
</dbReference>
<dbReference type="GO" id="GO:0003677">
    <property type="term" value="F:DNA binding"/>
    <property type="evidence" value="ECO:0007669"/>
    <property type="project" value="UniProtKB-UniRule"/>
</dbReference>
<evidence type="ECO:0000256" key="3">
    <source>
        <dbReference type="ARBA" id="ARBA00023163"/>
    </source>
</evidence>
<evidence type="ECO:0000313" key="7">
    <source>
        <dbReference type="Proteomes" id="UP000241444"/>
    </source>
</evidence>
<evidence type="ECO:0000256" key="4">
    <source>
        <dbReference type="PROSITE-ProRule" id="PRU00335"/>
    </source>
</evidence>
<dbReference type="PRINTS" id="PR00455">
    <property type="entry name" value="HTHTETR"/>
</dbReference>
<dbReference type="Proteomes" id="UP000241444">
    <property type="component" value="Unassembled WGS sequence"/>
</dbReference>
<proteinExistence type="predicted"/>
<evidence type="ECO:0000313" key="6">
    <source>
        <dbReference type="EMBL" id="PSH70512.1"/>
    </source>
</evidence>
<comment type="caution">
    <text evidence="6">The sequence shown here is derived from an EMBL/GenBank/DDBJ whole genome shotgun (WGS) entry which is preliminary data.</text>
</comment>
<dbReference type="PANTHER" id="PTHR47506">
    <property type="entry name" value="TRANSCRIPTIONAL REGULATORY PROTEIN"/>
    <property type="match status" value="1"/>
</dbReference>
<dbReference type="Pfam" id="PF16925">
    <property type="entry name" value="TetR_C_13"/>
    <property type="match status" value="1"/>
</dbReference>
<gene>
    <name evidence="6" type="ORF">CU102_00130</name>
</gene>
<feature type="DNA-binding region" description="H-T-H motif" evidence="4">
    <location>
        <begin position="29"/>
        <end position="48"/>
    </location>
</feature>
<dbReference type="InterPro" id="IPR001647">
    <property type="entry name" value="HTH_TetR"/>
</dbReference>